<evidence type="ECO:0000256" key="1">
    <source>
        <dbReference type="ARBA" id="ARBA00004141"/>
    </source>
</evidence>
<feature type="transmembrane region" description="Helical" evidence="6">
    <location>
        <begin position="100"/>
        <end position="120"/>
    </location>
</feature>
<evidence type="ECO:0000259" key="7">
    <source>
        <dbReference type="Pfam" id="PF04138"/>
    </source>
</evidence>
<dbReference type="InterPro" id="IPR007267">
    <property type="entry name" value="GtrA_DPMS_TM"/>
</dbReference>
<evidence type="ECO:0000256" key="6">
    <source>
        <dbReference type="SAM" id="Phobius"/>
    </source>
</evidence>
<organism evidence="8 9">
    <name type="scientific">Candidatus Taylorbacteria bacterium RIFCSPHIGHO2_02_FULL_45_35</name>
    <dbReference type="NCBI Taxonomy" id="1802311"/>
    <lineage>
        <taxon>Bacteria</taxon>
        <taxon>Candidatus Tayloriibacteriota</taxon>
    </lineage>
</organism>
<protein>
    <recommendedName>
        <fullName evidence="7">GtrA/DPMS transmembrane domain-containing protein</fullName>
    </recommendedName>
</protein>
<comment type="similarity">
    <text evidence="2">Belongs to the GtrA family.</text>
</comment>
<proteinExistence type="inferred from homology"/>
<accession>A0A1G2MU59</accession>
<keyword evidence="5 6" id="KW-0472">Membrane</keyword>
<dbReference type="GO" id="GO:0005886">
    <property type="term" value="C:plasma membrane"/>
    <property type="evidence" value="ECO:0007669"/>
    <property type="project" value="TreeGrafter"/>
</dbReference>
<dbReference type="Proteomes" id="UP000177943">
    <property type="component" value="Unassembled WGS sequence"/>
</dbReference>
<feature type="transmembrane region" description="Helical" evidence="6">
    <location>
        <begin position="126"/>
        <end position="147"/>
    </location>
</feature>
<gene>
    <name evidence="8" type="ORF">A3D56_03845</name>
</gene>
<dbReference type="Pfam" id="PF04138">
    <property type="entry name" value="GtrA_DPMS_TM"/>
    <property type="match status" value="1"/>
</dbReference>
<evidence type="ECO:0000256" key="5">
    <source>
        <dbReference type="ARBA" id="ARBA00023136"/>
    </source>
</evidence>
<reference evidence="8 9" key="1">
    <citation type="journal article" date="2016" name="Nat. Commun.">
        <title>Thousands of microbial genomes shed light on interconnected biogeochemical processes in an aquifer system.</title>
        <authorList>
            <person name="Anantharaman K."/>
            <person name="Brown C.T."/>
            <person name="Hug L.A."/>
            <person name="Sharon I."/>
            <person name="Castelle C.J."/>
            <person name="Probst A.J."/>
            <person name="Thomas B.C."/>
            <person name="Singh A."/>
            <person name="Wilkins M.J."/>
            <person name="Karaoz U."/>
            <person name="Brodie E.L."/>
            <person name="Williams K.H."/>
            <person name="Hubbard S.S."/>
            <person name="Banfield J.F."/>
        </authorList>
    </citation>
    <scope>NUCLEOTIDE SEQUENCE [LARGE SCALE GENOMIC DNA]</scope>
</reference>
<keyword evidence="3 6" id="KW-0812">Transmembrane</keyword>
<evidence type="ECO:0000256" key="3">
    <source>
        <dbReference type="ARBA" id="ARBA00022692"/>
    </source>
</evidence>
<dbReference type="GO" id="GO:0000271">
    <property type="term" value="P:polysaccharide biosynthetic process"/>
    <property type="evidence" value="ECO:0007669"/>
    <property type="project" value="InterPro"/>
</dbReference>
<evidence type="ECO:0000256" key="4">
    <source>
        <dbReference type="ARBA" id="ARBA00022989"/>
    </source>
</evidence>
<keyword evidence="4 6" id="KW-1133">Transmembrane helix</keyword>
<dbReference type="EMBL" id="MHRP01000013">
    <property type="protein sequence ID" value="OHA27397.1"/>
    <property type="molecule type" value="Genomic_DNA"/>
</dbReference>
<dbReference type="InterPro" id="IPR051401">
    <property type="entry name" value="GtrA_CellWall_Glycosyl"/>
</dbReference>
<sequence length="157" mass="17619">MDFLPPELSLSESLPKVSFLTRFWLFFVKHKIIRYVTSGGIAAVVNFGSLYILTGIFGVWYLAGAVFAFALSLIVSFTMQKFWTFKHFDVAFATISTQGSLYLLVALGGLVFNTAFVYLAVENLGFHYILAQFISALIVSVANFIFYKTFIFAKNKS</sequence>
<dbReference type="PANTHER" id="PTHR38459:SF1">
    <property type="entry name" value="PROPHAGE BACTOPRENOL-LINKED GLUCOSE TRANSLOCASE HOMOLOG"/>
    <property type="match status" value="1"/>
</dbReference>
<evidence type="ECO:0000313" key="9">
    <source>
        <dbReference type="Proteomes" id="UP000177943"/>
    </source>
</evidence>
<feature type="transmembrane region" description="Helical" evidence="6">
    <location>
        <begin position="59"/>
        <end position="79"/>
    </location>
</feature>
<evidence type="ECO:0000313" key="8">
    <source>
        <dbReference type="EMBL" id="OHA27397.1"/>
    </source>
</evidence>
<dbReference type="AlphaFoldDB" id="A0A1G2MU59"/>
<evidence type="ECO:0000256" key="2">
    <source>
        <dbReference type="ARBA" id="ARBA00009399"/>
    </source>
</evidence>
<feature type="domain" description="GtrA/DPMS transmembrane" evidence="7">
    <location>
        <begin position="34"/>
        <end position="152"/>
    </location>
</feature>
<comment type="caution">
    <text evidence="8">The sequence shown here is derived from an EMBL/GenBank/DDBJ whole genome shotgun (WGS) entry which is preliminary data.</text>
</comment>
<dbReference type="PANTHER" id="PTHR38459">
    <property type="entry name" value="PROPHAGE BACTOPRENOL-LINKED GLUCOSE TRANSLOCASE HOMOLOG"/>
    <property type="match status" value="1"/>
</dbReference>
<comment type="subcellular location">
    <subcellularLocation>
        <location evidence="1">Membrane</location>
        <topology evidence="1">Multi-pass membrane protein</topology>
    </subcellularLocation>
</comment>
<name>A0A1G2MU59_9BACT</name>